<evidence type="ECO:0000313" key="2">
    <source>
        <dbReference type="EMBL" id="KAI9559518.1"/>
    </source>
</evidence>
<gene>
    <name evidence="2" type="ORF">GHT06_013515</name>
</gene>
<dbReference type="AlphaFoldDB" id="A0AAD5LKN7"/>
<sequence>MGKALRLTYVAQKKNTGKKVFKETKMWPFVRGNMLYLLFFSVTFSIILCFIRFSDVIRSRFAEEWKPDDQLILTSISTVLANSGDDEGGVAKRKTITAVRRASGEQEMKRLAALGNEDELAPVNLV</sequence>
<evidence type="ECO:0000256" key="1">
    <source>
        <dbReference type="SAM" id="Phobius"/>
    </source>
</evidence>
<dbReference type="EMBL" id="WJBH02000004">
    <property type="protein sequence ID" value="KAI9559518.1"/>
    <property type="molecule type" value="Genomic_DNA"/>
</dbReference>
<accession>A0AAD5LKN7</accession>
<evidence type="ECO:0000313" key="3">
    <source>
        <dbReference type="Proteomes" id="UP000820818"/>
    </source>
</evidence>
<reference evidence="2 3" key="1">
    <citation type="submission" date="2022-05" db="EMBL/GenBank/DDBJ databases">
        <title>A multi-omics perspective on studying reproductive biology in Daphnia sinensis.</title>
        <authorList>
            <person name="Jia J."/>
        </authorList>
    </citation>
    <scope>NUCLEOTIDE SEQUENCE [LARGE SCALE GENOMIC DNA]</scope>
    <source>
        <strain evidence="2 3">WSL</strain>
    </source>
</reference>
<keyword evidence="1" id="KW-0812">Transmembrane</keyword>
<comment type="caution">
    <text evidence="2">The sequence shown here is derived from an EMBL/GenBank/DDBJ whole genome shotgun (WGS) entry which is preliminary data.</text>
</comment>
<keyword evidence="1" id="KW-0472">Membrane</keyword>
<organism evidence="2 3">
    <name type="scientific">Daphnia sinensis</name>
    <dbReference type="NCBI Taxonomy" id="1820382"/>
    <lineage>
        <taxon>Eukaryota</taxon>
        <taxon>Metazoa</taxon>
        <taxon>Ecdysozoa</taxon>
        <taxon>Arthropoda</taxon>
        <taxon>Crustacea</taxon>
        <taxon>Branchiopoda</taxon>
        <taxon>Diplostraca</taxon>
        <taxon>Cladocera</taxon>
        <taxon>Anomopoda</taxon>
        <taxon>Daphniidae</taxon>
        <taxon>Daphnia</taxon>
        <taxon>Daphnia similis group</taxon>
    </lineage>
</organism>
<protein>
    <submittedName>
        <fullName evidence="2">Uncharacterized protein</fullName>
    </submittedName>
</protein>
<dbReference type="Proteomes" id="UP000820818">
    <property type="component" value="Linkage Group LG4"/>
</dbReference>
<keyword evidence="1" id="KW-1133">Transmembrane helix</keyword>
<feature type="transmembrane region" description="Helical" evidence="1">
    <location>
        <begin position="34"/>
        <end position="53"/>
    </location>
</feature>
<proteinExistence type="predicted"/>
<name>A0AAD5LKN7_9CRUS</name>
<keyword evidence="3" id="KW-1185">Reference proteome</keyword>